<comment type="similarity">
    <text evidence="1">Belongs to the RCAN family.</text>
</comment>
<organism evidence="3 4">
    <name type="scientific">Neolecta irregularis (strain DAH-3)</name>
    <dbReference type="NCBI Taxonomy" id="1198029"/>
    <lineage>
        <taxon>Eukaryota</taxon>
        <taxon>Fungi</taxon>
        <taxon>Dikarya</taxon>
        <taxon>Ascomycota</taxon>
        <taxon>Taphrinomycotina</taxon>
        <taxon>Neolectales</taxon>
        <taxon>Neolectaceae</taxon>
        <taxon>Neolecta</taxon>
    </lineage>
</organism>
<dbReference type="EMBL" id="LXFE01003012">
    <property type="protein sequence ID" value="OLL22617.1"/>
    <property type="molecule type" value="Genomic_DNA"/>
</dbReference>
<dbReference type="Proteomes" id="UP000186594">
    <property type="component" value="Unassembled WGS sequence"/>
</dbReference>
<name>A0A1U7LIY9_NEOID</name>
<dbReference type="InterPro" id="IPR006931">
    <property type="entry name" value="Calcipressin"/>
</dbReference>
<proteinExistence type="inferred from homology"/>
<dbReference type="Pfam" id="PF04847">
    <property type="entry name" value="Calcipressin"/>
    <property type="match status" value="1"/>
</dbReference>
<dbReference type="GO" id="GO:0008597">
    <property type="term" value="F:calcium-dependent protein serine/threonine phosphatase regulator activity"/>
    <property type="evidence" value="ECO:0007669"/>
    <property type="project" value="TreeGrafter"/>
</dbReference>
<protein>
    <submittedName>
        <fullName evidence="3">Calcipressin-like protein</fullName>
    </submittedName>
</protein>
<keyword evidence="4" id="KW-1185">Reference proteome</keyword>
<dbReference type="GO" id="GO:0005634">
    <property type="term" value="C:nucleus"/>
    <property type="evidence" value="ECO:0007669"/>
    <property type="project" value="TreeGrafter"/>
</dbReference>
<dbReference type="STRING" id="1198029.A0A1U7LIY9"/>
<feature type="region of interest" description="Disordered" evidence="2">
    <location>
        <begin position="1"/>
        <end position="23"/>
    </location>
</feature>
<accession>A0A1U7LIY9</accession>
<feature type="region of interest" description="Disordered" evidence="2">
    <location>
        <begin position="232"/>
        <end position="254"/>
    </location>
</feature>
<dbReference type="FunFam" id="3.30.70.330:FF:000503">
    <property type="entry name" value="Calcineurin binding protein, putative"/>
    <property type="match status" value="1"/>
</dbReference>
<dbReference type="InterPro" id="IPR012677">
    <property type="entry name" value="Nucleotide-bd_a/b_plait_sf"/>
</dbReference>
<evidence type="ECO:0000313" key="3">
    <source>
        <dbReference type="EMBL" id="OLL22617.1"/>
    </source>
</evidence>
<evidence type="ECO:0000313" key="4">
    <source>
        <dbReference type="Proteomes" id="UP000186594"/>
    </source>
</evidence>
<evidence type="ECO:0000256" key="2">
    <source>
        <dbReference type="SAM" id="MobiDB-lite"/>
    </source>
</evidence>
<feature type="compositionally biased region" description="Polar residues" evidence="2">
    <location>
        <begin position="1"/>
        <end position="18"/>
    </location>
</feature>
<dbReference type="PANTHER" id="PTHR10300:SF14">
    <property type="entry name" value="PROTEIN SARAH"/>
    <property type="match status" value="1"/>
</dbReference>
<sequence length="273" mass="30008">MPAKSSPPSSIRTLSTRPPSLDFSCLKTSTPPTEVEPSNTLLITNLPPELFEEDTLASFRQNLSQDINILNWAPIKSFSRIVCVTESIDEAIETRKVLDGITISERRVRVYFGEHTKEVDLKDAHLHPPDLDRNWLVSPPGSLPVEWEQIREGPPNRFTLPEELTSALEKLALQTIPTSRPVTLQEHDHAMPSPHLSEKMGGTTPDVEPYLSSTPASAITKRSRSSTITLLEKGQKGNGGPGITVDDYDGDGMENHQRIGAIRGTALPPLAPN</sequence>
<dbReference type="InterPro" id="IPR035979">
    <property type="entry name" value="RBD_domain_sf"/>
</dbReference>
<comment type="caution">
    <text evidence="3">The sequence shown here is derived from an EMBL/GenBank/DDBJ whole genome shotgun (WGS) entry which is preliminary data.</text>
</comment>
<reference evidence="3 4" key="1">
    <citation type="submission" date="2016-04" db="EMBL/GenBank/DDBJ databases">
        <title>Evolutionary innovation and constraint leading to complex multicellularity in the Ascomycota.</title>
        <authorList>
            <person name="Cisse O."/>
            <person name="Nguyen A."/>
            <person name="Hewitt D.A."/>
            <person name="Jedd G."/>
            <person name="Stajich J.E."/>
        </authorList>
    </citation>
    <scope>NUCLEOTIDE SEQUENCE [LARGE SCALE GENOMIC DNA]</scope>
    <source>
        <strain evidence="3 4">DAH-3</strain>
    </source>
</reference>
<dbReference type="OrthoDB" id="17212at2759"/>
<evidence type="ECO:0000256" key="1">
    <source>
        <dbReference type="ARBA" id="ARBA00008209"/>
    </source>
</evidence>
<dbReference type="GO" id="GO:0019722">
    <property type="term" value="P:calcium-mediated signaling"/>
    <property type="evidence" value="ECO:0007669"/>
    <property type="project" value="InterPro"/>
</dbReference>
<dbReference type="GO" id="GO:0005737">
    <property type="term" value="C:cytoplasm"/>
    <property type="evidence" value="ECO:0007669"/>
    <property type="project" value="TreeGrafter"/>
</dbReference>
<dbReference type="PANTHER" id="PTHR10300">
    <property type="entry name" value="CALCIPRESSIN"/>
    <property type="match status" value="1"/>
</dbReference>
<dbReference type="Gene3D" id="3.30.70.330">
    <property type="match status" value="1"/>
</dbReference>
<dbReference type="AlphaFoldDB" id="A0A1U7LIY9"/>
<dbReference type="GO" id="GO:0003676">
    <property type="term" value="F:nucleic acid binding"/>
    <property type="evidence" value="ECO:0007669"/>
    <property type="project" value="InterPro"/>
</dbReference>
<dbReference type="SUPFAM" id="SSF54928">
    <property type="entry name" value="RNA-binding domain, RBD"/>
    <property type="match status" value="1"/>
</dbReference>
<gene>
    <name evidence="3" type="ORF">NEOLI_000243</name>
</gene>